<keyword evidence="3" id="KW-1185">Reference proteome</keyword>
<dbReference type="EMBL" id="UGOG01000001">
    <property type="protein sequence ID" value="STX61156.1"/>
    <property type="molecule type" value="Genomic_DNA"/>
</dbReference>
<dbReference type="Proteomes" id="UP000054985">
    <property type="component" value="Unassembled WGS sequence"/>
</dbReference>
<reference evidence="1 3" key="1">
    <citation type="submission" date="2015-11" db="EMBL/GenBank/DDBJ databases">
        <title>Genomic analysis of 38 Legionella species identifies large and diverse effector repertoires.</title>
        <authorList>
            <person name="Burstein D."/>
            <person name="Amaro F."/>
            <person name="Zusman T."/>
            <person name="Lifshitz Z."/>
            <person name="Cohen O."/>
            <person name="Gilbert J.A."/>
            <person name="Pupko T."/>
            <person name="Shuman H.A."/>
            <person name="Segal G."/>
        </authorList>
    </citation>
    <scope>NUCLEOTIDE SEQUENCE [LARGE SCALE GENOMIC DNA]</scope>
    <source>
        <strain evidence="1 3">ATCC 43877</strain>
    </source>
</reference>
<evidence type="ECO:0000313" key="1">
    <source>
        <dbReference type="EMBL" id="KTD31200.1"/>
    </source>
</evidence>
<dbReference type="STRING" id="39962.Lmor_2807"/>
<organism evidence="2 4">
    <name type="scientific">Legionella moravica</name>
    <dbReference type="NCBI Taxonomy" id="39962"/>
    <lineage>
        <taxon>Bacteria</taxon>
        <taxon>Pseudomonadati</taxon>
        <taxon>Pseudomonadota</taxon>
        <taxon>Gammaproteobacteria</taxon>
        <taxon>Legionellales</taxon>
        <taxon>Legionellaceae</taxon>
        <taxon>Legionella</taxon>
    </lineage>
</organism>
<dbReference type="OrthoDB" id="9983524at2"/>
<dbReference type="RefSeq" id="WP_028384042.1">
    <property type="nucleotide sequence ID" value="NZ_CAAAJG010000064.1"/>
</dbReference>
<evidence type="ECO:0000313" key="2">
    <source>
        <dbReference type="EMBL" id="STX61156.1"/>
    </source>
</evidence>
<protein>
    <submittedName>
        <fullName evidence="2">Uncharacterized protein</fullName>
    </submittedName>
</protein>
<dbReference type="Proteomes" id="UP000254040">
    <property type="component" value="Unassembled WGS sequence"/>
</dbReference>
<sequence>MSRTEIYNGRIIRSNPLVLHIGGFSSNGVIEIHTNNFVDVSQPDSLQARIFNGEDDADIFYIEGAIQLIDQGLA</sequence>
<dbReference type="EMBL" id="LNYN01000041">
    <property type="protein sequence ID" value="KTD31200.1"/>
    <property type="molecule type" value="Genomic_DNA"/>
</dbReference>
<proteinExistence type="predicted"/>
<gene>
    <name evidence="1" type="ORF">Lmor_2807</name>
    <name evidence="2" type="ORF">NCTC12239_00059</name>
</gene>
<name>A0A378JRT5_9GAMM</name>
<dbReference type="AlphaFoldDB" id="A0A378JRT5"/>
<evidence type="ECO:0000313" key="3">
    <source>
        <dbReference type="Proteomes" id="UP000054985"/>
    </source>
</evidence>
<reference evidence="2 4" key="2">
    <citation type="submission" date="2018-06" db="EMBL/GenBank/DDBJ databases">
        <authorList>
            <consortium name="Pathogen Informatics"/>
            <person name="Doyle S."/>
        </authorList>
    </citation>
    <scope>NUCLEOTIDE SEQUENCE [LARGE SCALE GENOMIC DNA]</scope>
    <source>
        <strain evidence="2 4">NCTC12239</strain>
    </source>
</reference>
<evidence type="ECO:0000313" key="4">
    <source>
        <dbReference type="Proteomes" id="UP000254040"/>
    </source>
</evidence>
<accession>A0A378JRT5</accession>